<gene>
    <name evidence="1" type="ORF">B5P44_p00038</name>
</gene>
<organism evidence="1">
    <name type="scientific">Mycolicibacterium sp. CBMA 213</name>
    <dbReference type="NCBI Taxonomy" id="1968788"/>
    <lineage>
        <taxon>Bacteria</taxon>
        <taxon>Bacillati</taxon>
        <taxon>Actinomycetota</taxon>
        <taxon>Actinomycetes</taxon>
        <taxon>Mycobacteriales</taxon>
        <taxon>Mycobacteriaceae</taxon>
        <taxon>Mycolicibacterium</taxon>
    </lineage>
</organism>
<protein>
    <submittedName>
        <fullName evidence="1">Uncharacterized protein</fullName>
    </submittedName>
</protein>
<evidence type="ECO:0000313" key="1">
    <source>
        <dbReference type="EMBL" id="AVN58333.1"/>
    </source>
</evidence>
<geneLocation type="plasmid" evidence="1">
    <name>pCBMA213_1</name>
</geneLocation>
<keyword evidence="1" id="KW-0614">Plasmid</keyword>
<sequence>MNITIAVTRSAAGEQLQSSAANIDVDHGPYDGHDPQYLDALTRKVNPLASSTVNAEPGDHIGVTITASADQPELVNVAWNFKN</sequence>
<reference evidence="1" key="1">
    <citation type="journal article" date="2018" name="Front. Microbiol.">
        <title>Beyond the Limits: tRNA Array Units in Mycobacterium Genomes.</title>
        <authorList>
            <person name="Morgado S.M."/>
            <person name="Vicente A.C."/>
        </authorList>
    </citation>
    <scope>NUCLEOTIDE SEQUENCE</scope>
    <source>
        <strain evidence="1">CBMA 213</strain>
        <plasmid evidence="1">pCBMA213_1</plasmid>
    </source>
</reference>
<proteinExistence type="predicted"/>
<name>A0A343VR09_9MYCO</name>
<accession>A0A343VR09</accession>
<dbReference type="EMBL" id="MF600313">
    <property type="protein sequence ID" value="AVN58333.1"/>
    <property type="molecule type" value="Genomic_DNA"/>
</dbReference>
<dbReference type="AlphaFoldDB" id="A0A343VR09"/>
<dbReference type="RefSeq" id="WP_155921806.1">
    <property type="nucleotide sequence ID" value="NZ_MF600313.1"/>
</dbReference>